<accession>A0ABY8G6P0</accession>
<organism evidence="1 2">
    <name type="scientific">Dickeya lacustris</name>
    <dbReference type="NCBI Taxonomy" id="2259638"/>
    <lineage>
        <taxon>Bacteria</taxon>
        <taxon>Pseudomonadati</taxon>
        <taxon>Pseudomonadota</taxon>
        <taxon>Gammaproteobacteria</taxon>
        <taxon>Enterobacterales</taxon>
        <taxon>Pectobacteriaceae</taxon>
        <taxon>Dickeya</taxon>
    </lineage>
</organism>
<dbReference type="EMBL" id="CP114280">
    <property type="protein sequence ID" value="WFN55625.1"/>
    <property type="molecule type" value="Genomic_DNA"/>
</dbReference>
<dbReference type="Proteomes" id="UP001219630">
    <property type="component" value="Chromosome"/>
</dbReference>
<evidence type="ECO:0000313" key="1">
    <source>
        <dbReference type="EMBL" id="WFN55625.1"/>
    </source>
</evidence>
<name>A0ABY8G6P0_9GAMM</name>
<reference evidence="1 2" key="1">
    <citation type="submission" date="2022-12" db="EMBL/GenBank/DDBJ databases">
        <title>Complete genome sequencing of Dickeya lacustris type strain LMG30899.</title>
        <authorList>
            <person name="Dobhal S."/>
            <person name="Arizala D."/>
            <person name="Arif M."/>
        </authorList>
    </citation>
    <scope>NUCLEOTIDE SEQUENCE [LARGE SCALE GENOMIC DNA]</scope>
    <source>
        <strain evidence="1 2">LMG30899</strain>
    </source>
</reference>
<dbReference type="RefSeq" id="WP_240632784.1">
    <property type="nucleotide sequence ID" value="NZ_CP114280.1"/>
</dbReference>
<gene>
    <name evidence="1" type="ORF">O1Q98_18945</name>
</gene>
<sequence length="169" mass="18705">MKHVVRDKRCYFFAASSLARQGEVQAPPLLDLWLVAKLCRFAVPSAFAFAVRAARDVFPTRHGLSPHPCGSPGEVAHLSTVFDAEKRRRPGLNTFVSRLAAAGFICVSSAIVKSADSRITTLDILRNVRAFFLLKFFNSLKIKSLNHKPSFWHKPCFVYGDVSAALPST</sequence>
<evidence type="ECO:0000313" key="2">
    <source>
        <dbReference type="Proteomes" id="UP001219630"/>
    </source>
</evidence>
<keyword evidence="2" id="KW-1185">Reference proteome</keyword>
<protein>
    <submittedName>
        <fullName evidence="1">Uncharacterized protein</fullName>
    </submittedName>
</protein>
<proteinExistence type="predicted"/>